<protein>
    <submittedName>
        <fullName evidence="1">Uncharacterized protein</fullName>
    </submittedName>
</protein>
<gene>
    <name evidence="1" type="ORF">ALAG00032_LOCUS14013</name>
</gene>
<evidence type="ECO:0000313" key="1">
    <source>
        <dbReference type="EMBL" id="CAE0373212.1"/>
    </source>
</evidence>
<name>A0A7S3NK67_9STRA</name>
<organism evidence="1">
    <name type="scientific">Aureoumbra lagunensis</name>
    <dbReference type="NCBI Taxonomy" id="44058"/>
    <lineage>
        <taxon>Eukaryota</taxon>
        <taxon>Sar</taxon>
        <taxon>Stramenopiles</taxon>
        <taxon>Ochrophyta</taxon>
        <taxon>Pelagophyceae</taxon>
        <taxon>Pelagomonadales</taxon>
        <taxon>Aureoumbra</taxon>
    </lineage>
</organism>
<reference evidence="1" key="1">
    <citation type="submission" date="2021-01" db="EMBL/GenBank/DDBJ databases">
        <authorList>
            <person name="Corre E."/>
            <person name="Pelletier E."/>
            <person name="Niang G."/>
            <person name="Scheremetjew M."/>
            <person name="Finn R."/>
            <person name="Kale V."/>
            <person name="Holt S."/>
            <person name="Cochrane G."/>
            <person name="Meng A."/>
            <person name="Brown T."/>
            <person name="Cohen L."/>
        </authorList>
    </citation>
    <scope>NUCLEOTIDE SEQUENCE</scope>
    <source>
        <strain evidence="1">CCMP1510</strain>
    </source>
</reference>
<proteinExistence type="predicted"/>
<accession>A0A7S3NK67</accession>
<dbReference type="AlphaFoldDB" id="A0A7S3NK67"/>
<dbReference type="EMBL" id="HBIJ01021619">
    <property type="protein sequence ID" value="CAE0373212.1"/>
    <property type="molecule type" value="Transcribed_RNA"/>
</dbReference>
<sequence length="368" mass="41457">MRTAAGLLEVVATTLKDSIPFALRRVRGEITVDDMTKASSEDIIQALVLVTSTTPESLALGIIEKILRCCDTMNQILPRIIRGRTPPRTFEQVWMPTDESLIRISYTYARANTRRQRLPAIPATLDGVLVVYGKQQIVETALTTVAWQEGNIWRPTRDAGGIAGFLLKAGPSTRRAKHFPLCKEPTLIMLNYLAMLQFLLLRSCADDDEYPSICIEAQVQQILLSTLSEHPCAHCRSRFPEFKPLIISRKKEDDWHFSSPTNFSMCWACLTWAEQGYFMEKRGDLENHYDGISNFDPSTIRPVLDPYVPWFGSLMPPFTIPLAFSDALRTRRDIQMRQAATAVPAKADLHDEDLENLSSNLAAVEINA</sequence>